<dbReference type="WBParaSite" id="nRc.2.0.1.t28394-RA">
    <property type="protein sequence ID" value="nRc.2.0.1.t28394-RA"/>
    <property type="gene ID" value="nRc.2.0.1.g28394"/>
</dbReference>
<reference evidence="6" key="1">
    <citation type="submission" date="2022-11" db="UniProtKB">
        <authorList>
            <consortium name="WormBaseParasite"/>
        </authorList>
    </citation>
    <scope>IDENTIFICATION</scope>
</reference>
<dbReference type="SUPFAM" id="SSF47113">
    <property type="entry name" value="Histone-fold"/>
    <property type="match status" value="1"/>
</dbReference>
<protein>
    <submittedName>
        <fullName evidence="6">Transcription factor CBF/NF-Y/archaeal histone domain-containing protein</fullName>
    </submittedName>
</protein>
<dbReference type="Proteomes" id="UP000887565">
    <property type="component" value="Unplaced"/>
</dbReference>
<dbReference type="PANTHER" id="PTHR10252:SF5">
    <property type="entry name" value="DR1-ASSOCIATED COREPRESSOR"/>
    <property type="match status" value="1"/>
</dbReference>
<dbReference type="GO" id="GO:0017054">
    <property type="term" value="C:negative cofactor 2 complex"/>
    <property type="evidence" value="ECO:0007669"/>
    <property type="project" value="TreeGrafter"/>
</dbReference>
<dbReference type="InterPro" id="IPR009072">
    <property type="entry name" value="Histone-fold"/>
</dbReference>
<dbReference type="GO" id="GO:0016251">
    <property type="term" value="F:RNA polymerase II general transcription initiation factor activity"/>
    <property type="evidence" value="ECO:0007669"/>
    <property type="project" value="TreeGrafter"/>
</dbReference>
<name>A0A915JQ59_ROMCU</name>
<evidence type="ECO:0000259" key="4">
    <source>
        <dbReference type="Pfam" id="PF00808"/>
    </source>
</evidence>
<organism evidence="5 6">
    <name type="scientific">Romanomermis culicivorax</name>
    <name type="common">Nematode worm</name>
    <dbReference type="NCBI Taxonomy" id="13658"/>
    <lineage>
        <taxon>Eukaryota</taxon>
        <taxon>Metazoa</taxon>
        <taxon>Ecdysozoa</taxon>
        <taxon>Nematoda</taxon>
        <taxon>Enoplea</taxon>
        <taxon>Dorylaimia</taxon>
        <taxon>Mermithida</taxon>
        <taxon>Mermithoidea</taxon>
        <taxon>Mermithidae</taxon>
        <taxon>Romanomermis</taxon>
    </lineage>
</organism>
<comment type="subcellular location">
    <subcellularLocation>
        <location evidence="1">Nucleus</location>
    </subcellularLocation>
</comment>
<dbReference type="AlphaFoldDB" id="A0A915JQ59"/>
<evidence type="ECO:0000256" key="3">
    <source>
        <dbReference type="SAM" id="MobiDB-lite"/>
    </source>
</evidence>
<accession>A0A915JQ59</accession>
<keyword evidence="2" id="KW-0539">Nucleus</keyword>
<feature type="domain" description="Transcription factor CBF/NF-Y/archaeal histone" evidence="4">
    <location>
        <begin position="75"/>
        <end position="135"/>
    </location>
</feature>
<dbReference type="InterPro" id="IPR050568">
    <property type="entry name" value="Transcr_DNA_Rep_Reg"/>
</dbReference>
<evidence type="ECO:0000313" key="5">
    <source>
        <dbReference type="Proteomes" id="UP000887565"/>
    </source>
</evidence>
<keyword evidence="5" id="KW-1185">Reference proteome</keyword>
<dbReference type="CDD" id="cd22906">
    <property type="entry name" value="HFD_DRAP1"/>
    <property type="match status" value="1"/>
</dbReference>
<dbReference type="PANTHER" id="PTHR10252">
    <property type="entry name" value="HISTONE-LIKE TRANSCRIPTION FACTOR CCAAT-RELATED"/>
    <property type="match status" value="1"/>
</dbReference>
<evidence type="ECO:0000256" key="1">
    <source>
        <dbReference type="ARBA" id="ARBA00004123"/>
    </source>
</evidence>
<sequence length="229" mass="25873">MINSCYTYVPRGAARLRIQPKPNRKSTQNLPSDEKTKLTGRKNHLFNIDGDTSVWTEKKDTFLNLLLLAAENLERARIKRIIQKDEEIGKVANAVPVMIGRTLELFISQLIDKMTDIAQAHQAKTLSPQLLKAAIKSEPLFTFLEPVVAVIPDLESVDSTQPTSSNSRRRSSALSDTNTKEKPPKKARRVSRNQANFLLSADEESEQQEDDEHREESKQNSSVIFIDCE</sequence>
<dbReference type="InterPro" id="IPR003958">
    <property type="entry name" value="CBFA_NFYB_domain"/>
</dbReference>
<feature type="region of interest" description="Disordered" evidence="3">
    <location>
        <begin position="157"/>
        <end position="229"/>
    </location>
</feature>
<feature type="compositionally biased region" description="Acidic residues" evidence="3">
    <location>
        <begin position="201"/>
        <end position="213"/>
    </location>
</feature>
<dbReference type="GO" id="GO:0001046">
    <property type="term" value="F:core promoter sequence-specific DNA binding"/>
    <property type="evidence" value="ECO:0007669"/>
    <property type="project" value="TreeGrafter"/>
</dbReference>
<evidence type="ECO:0000313" key="6">
    <source>
        <dbReference type="WBParaSite" id="nRc.2.0.1.t28394-RA"/>
    </source>
</evidence>
<dbReference type="Gene3D" id="1.10.20.10">
    <property type="entry name" value="Histone, subunit A"/>
    <property type="match status" value="1"/>
</dbReference>
<dbReference type="Pfam" id="PF00808">
    <property type="entry name" value="CBFD_NFYB_HMF"/>
    <property type="match status" value="1"/>
</dbReference>
<proteinExistence type="predicted"/>
<dbReference type="GO" id="GO:0046982">
    <property type="term" value="F:protein heterodimerization activity"/>
    <property type="evidence" value="ECO:0007669"/>
    <property type="project" value="InterPro"/>
</dbReference>
<evidence type="ECO:0000256" key="2">
    <source>
        <dbReference type="ARBA" id="ARBA00023242"/>
    </source>
</evidence>